<evidence type="ECO:0000313" key="1">
    <source>
        <dbReference type="EMBL" id="SEI15252.1"/>
    </source>
</evidence>
<keyword evidence="4" id="KW-1185">Reference proteome</keyword>
<gene>
    <name evidence="1" type="ORF">RTCCBAU85039_5227</name>
    <name evidence="2" type="ORF">SAMN05216228_102922</name>
</gene>
<dbReference type="Proteomes" id="UP000183063">
    <property type="component" value="Unassembled WGS sequence"/>
</dbReference>
<reference evidence="1" key="2">
    <citation type="submission" date="2016-10" db="EMBL/GenBank/DDBJ databases">
        <authorList>
            <person name="de Groot N.N."/>
        </authorList>
    </citation>
    <scope>NUCLEOTIDE SEQUENCE [LARGE SCALE GENOMIC DNA]</scope>
    <source>
        <strain evidence="1">CCBAU85039</strain>
    </source>
</reference>
<proteinExistence type="predicted"/>
<reference evidence="2 4" key="3">
    <citation type="submission" date="2016-10" db="EMBL/GenBank/DDBJ databases">
        <authorList>
            <person name="Varghese N."/>
            <person name="Submissions S."/>
        </authorList>
    </citation>
    <scope>NUCLEOTIDE SEQUENCE [LARGE SCALE GENOMIC DNA]</scope>
    <source>
        <strain evidence="2 4">CGMCC 1.7071</strain>
    </source>
</reference>
<sequence>MRRHPNPCAVVVPGSVSLAIAMCVGRFALTPILSMTQLQGTLDLSLSR</sequence>
<accession>A0A1H8TK58</accession>
<dbReference type="EMBL" id="FNXB01000038">
    <property type="protein sequence ID" value="SEI15252.1"/>
    <property type="molecule type" value="Genomic_DNA"/>
</dbReference>
<dbReference type="Proteomes" id="UP000198939">
    <property type="component" value="Unassembled WGS sequence"/>
</dbReference>
<evidence type="ECO:0000313" key="4">
    <source>
        <dbReference type="Proteomes" id="UP000198939"/>
    </source>
</evidence>
<protein>
    <submittedName>
        <fullName evidence="1">Uncharacterized protein</fullName>
    </submittedName>
</protein>
<dbReference type="AlphaFoldDB" id="A0A1H8TK58"/>
<reference evidence="3" key="1">
    <citation type="submission" date="2016-10" db="EMBL/GenBank/DDBJ databases">
        <authorList>
            <person name="Wibberg D."/>
        </authorList>
    </citation>
    <scope>NUCLEOTIDE SEQUENCE [LARGE SCALE GENOMIC DNA]</scope>
</reference>
<organism evidence="1 3">
    <name type="scientific">Rhizobium tibeticum</name>
    <dbReference type="NCBI Taxonomy" id="501024"/>
    <lineage>
        <taxon>Bacteria</taxon>
        <taxon>Pseudomonadati</taxon>
        <taxon>Pseudomonadota</taxon>
        <taxon>Alphaproteobacteria</taxon>
        <taxon>Hyphomicrobiales</taxon>
        <taxon>Rhizobiaceae</taxon>
        <taxon>Rhizobium/Agrobacterium group</taxon>
        <taxon>Rhizobium</taxon>
    </lineage>
</organism>
<name>A0A1H8TK58_9HYPH</name>
<dbReference type="EMBL" id="FOCV01000029">
    <property type="protein sequence ID" value="SEO90963.1"/>
    <property type="molecule type" value="Genomic_DNA"/>
</dbReference>
<evidence type="ECO:0000313" key="3">
    <source>
        <dbReference type="Proteomes" id="UP000183063"/>
    </source>
</evidence>
<evidence type="ECO:0000313" key="2">
    <source>
        <dbReference type="EMBL" id="SEO90963.1"/>
    </source>
</evidence>